<proteinExistence type="predicted"/>
<feature type="region of interest" description="Disordered" evidence="1">
    <location>
        <begin position="50"/>
        <end position="78"/>
    </location>
</feature>
<gene>
    <name evidence="2" type="ORF">BXYJ_LOCUS10407</name>
</gene>
<comment type="caution">
    <text evidence="2">The sequence shown here is derived from an EMBL/GenBank/DDBJ whole genome shotgun (WGS) entry which is preliminary data.</text>
</comment>
<keyword evidence="3" id="KW-1185">Reference proteome</keyword>
<evidence type="ECO:0000313" key="3">
    <source>
        <dbReference type="Proteomes" id="UP000659654"/>
    </source>
</evidence>
<evidence type="ECO:0000256" key="1">
    <source>
        <dbReference type="SAM" id="MobiDB-lite"/>
    </source>
</evidence>
<dbReference type="AlphaFoldDB" id="A0A7I8X8M4"/>
<evidence type="ECO:0000313" key="2">
    <source>
        <dbReference type="EMBL" id="CAD5228363.1"/>
    </source>
</evidence>
<protein>
    <submittedName>
        <fullName evidence="2">(pine wood nematode) hypothetical protein</fullName>
    </submittedName>
</protein>
<accession>A0A7I8X8M4</accession>
<dbReference type="EMBL" id="CAJFDI010000004">
    <property type="protein sequence ID" value="CAD5228363.1"/>
    <property type="molecule type" value="Genomic_DNA"/>
</dbReference>
<name>A0A7I8X8M4_BURXY</name>
<organism evidence="2 3">
    <name type="scientific">Bursaphelenchus xylophilus</name>
    <name type="common">Pinewood nematode worm</name>
    <name type="synonym">Aphelenchoides xylophilus</name>
    <dbReference type="NCBI Taxonomy" id="6326"/>
    <lineage>
        <taxon>Eukaryota</taxon>
        <taxon>Metazoa</taxon>
        <taxon>Ecdysozoa</taxon>
        <taxon>Nematoda</taxon>
        <taxon>Chromadorea</taxon>
        <taxon>Rhabditida</taxon>
        <taxon>Tylenchina</taxon>
        <taxon>Tylenchomorpha</taxon>
        <taxon>Aphelenchoidea</taxon>
        <taxon>Aphelenchoididae</taxon>
        <taxon>Bursaphelenchus</taxon>
    </lineage>
</organism>
<dbReference type="OrthoDB" id="5853162at2759"/>
<dbReference type="EMBL" id="CAJFCV020000004">
    <property type="protein sequence ID" value="CAG9118949.1"/>
    <property type="molecule type" value="Genomic_DNA"/>
</dbReference>
<dbReference type="Proteomes" id="UP000659654">
    <property type="component" value="Unassembled WGS sequence"/>
</dbReference>
<dbReference type="Proteomes" id="UP000582659">
    <property type="component" value="Unassembled WGS sequence"/>
</dbReference>
<reference evidence="2" key="1">
    <citation type="submission" date="2020-09" db="EMBL/GenBank/DDBJ databases">
        <authorList>
            <person name="Kikuchi T."/>
        </authorList>
    </citation>
    <scope>NUCLEOTIDE SEQUENCE</scope>
    <source>
        <strain evidence="2">Ka4C1</strain>
    </source>
</reference>
<sequence>MSEFSPQNVVSILLDKYGVGDAKAATREEQKMADRFAYCIEQCKNGMTLEEENEEAEVETDNYDSDPDYEDLEEDEPDCLPPEDQVQLSDGGIASLEQATETPFFVPGRNEIVRLGKGRKIAKKYRKTNAQLKFVQ</sequence>